<organism evidence="2 4">
    <name type="scientific">Legionella feeleii</name>
    <dbReference type="NCBI Taxonomy" id="453"/>
    <lineage>
        <taxon>Bacteria</taxon>
        <taxon>Pseudomonadati</taxon>
        <taxon>Pseudomonadota</taxon>
        <taxon>Gammaproteobacteria</taxon>
        <taxon>Legionellales</taxon>
        <taxon>Legionellaceae</taxon>
        <taxon>Legionella</taxon>
    </lineage>
</organism>
<evidence type="ECO:0000313" key="4">
    <source>
        <dbReference type="Proteomes" id="UP000054698"/>
    </source>
</evidence>
<dbReference type="AlphaFoldDB" id="A0A0W0TK91"/>
<evidence type="ECO:0000313" key="2">
    <source>
        <dbReference type="EMBL" id="KTC96031.1"/>
    </source>
</evidence>
<dbReference type="EC" id="2.1.1.186" evidence="3"/>
<dbReference type="PANTHER" id="PTHR37524">
    <property type="entry name" value="RIBOSOMAL RNA LARGE SUBUNIT METHYLTRANSFERASE M"/>
    <property type="match status" value="1"/>
</dbReference>
<dbReference type="STRING" id="453.Lfee_2393"/>
<dbReference type="Pfam" id="PF01728">
    <property type="entry name" value="FtsJ"/>
    <property type="match status" value="1"/>
</dbReference>
<dbReference type="GO" id="GO:0008168">
    <property type="term" value="F:methyltransferase activity"/>
    <property type="evidence" value="ECO:0007669"/>
    <property type="project" value="UniProtKB-KW"/>
</dbReference>
<dbReference type="InterPro" id="IPR002877">
    <property type="entry name" value="RNA_MeTrfase_FtsJ_dom"/>
</dbReference>
<evidence type="ECO:0000313" key="5">
    <source>
        <dbReference type="Proteomes" id="UP000251942"/>
    </source>
</evidence>
<sequence length="311" mass="36028">METQKKISAIYTVKHEFLHEFCQEIEEFSDVVEDLVFSPVKKLNVCFAQDIWLEPHLVKFQSISEAVKILRQAGHFWYLHPIANIRRSRLIEEQLRKYPSIIRSFPLQTEIPAIGSFSLLDQNTLVYSNKRLKKWPDGKCFFNEDKTNPPNRAYLKLWEALTLLEEYPKAGDSVLDLGASPGGWTYVMQSLGANVTAVDKALLDTRIARLPRVHFLQQSAFSLEPAKLEQTYDWVLSDVACYPDRAYALVMKWIASGKAKKMIFTIKLQGKTDLATIRKFQEIPNSRIVNLFYNKHEATFFYPWLSKPEES</sequence>
<dbReference type="InterPro" id="IPR029063">
    <property type="entry name" value="SAM-dependent_MTases_sf"/>
</dbReference>
<feature type="domain" description="Ribosomal RNA methyltransferase FtsJ" evidence="1">
    <location>
        <begin position="151"/>
        <end position="240"/>
    </location>
</feature>
<name>A0A0W0TK91_9GAMM</name>
<dbReference type="EMBL" id="UASS01000007">
    <property type="protein sequence ID" value="SPX60207.1"/>
    <property type="molecule type" value="Genomic_DNA"/>
</dbReference>
<dbReference type="Gene3D" id="3.40.50.150">
    <property type="entry name" value="Vaccinia Virus protein VP39"/>
    <property type="match status" value="1"/>
</dbReference>
<dbReference type="OrthoDB" id="154490at2"/>
<accession>A0A0W0TK91</accession>
<keyword evidence="2" id="KW-0808">Transferase</keyword>
<keyword evidence="2" id="KW-0489">Methyltransferase</keyword>
<keyword evidence="4" id="KW-1185">Reference proteome</keyword>
<proteinExistence type="predicted"/>
<reference evidence="2 4" key="1">
    <citation type="submission" date="2015-11" db="EMBL/GenBank/DDBJ databases">
        <title>Genomic analysis of 38 Legionella species identifies large and diverse effector repertoires.</title>
        <authorList>
            <person name="Burstein D."/>
            <person name="Amaro F."/>
            <person name="Zusman T."/>
            <person name="Lifshitz Z."/>
            <person name="Cohen O."/>
            <person name="Gilbert J.A."/>
            <person name="Pupko T."/>
            <person name="Shuman H.A."/>
            <person name="Segal G."/>
        </authorList>
    </citation>
    <scope>NUCLEOTIDE SEQUENCE [LARGE SCALE GENOMIC DNA]</scope>
    <source>
        <strain evidence="2 4">WO-44C</strain>
    </source>
</reference>
<dbReference type="PATRIC" id="fig|453.4.peg.2619"/>
<protein>
    <submittedName>
        <fullName evidence="2">Methyltransferase</fullName>
        <ecNumber evidence="3">2.1.1.186</ecNumber>
    </submittedName>
</protein>
<dbReference type="RefSeq" id="WP_058447128.1">
    <property type="nucleotide sequence ID" value="NZ_CAAAHT010000019.1"/>
</dbReference>
<evidence type="ECO:0000313" key="3">
    <source>
        <dbReference type="EMBL" id="SPX60207.1"/>
    </source>
</evidence>
<reference evidence="3 5" key="2">
    <citation type="submission" date="2018-06" db="EMBL/GenBank/DDBJ databases">
        <authorList>
            <consortium name="Pathogen Informatics"/>
            <person name="Doyle S."/>
        </authorList>
    </citation>
    <scope>NUCLEOTIDE SEQUENCE [LARGE SCALE GENOMIC DNA]</scope>
    <source>
        <strain evidence="3 5">NCTC12022</strain>
    </source>
</reference>
<dbReference type="SUPFAM" id="SSF53335">
    <property type="entry name" value="S-adenosyl-L-methionine-dependent methyltransferases"/>
    <property type="match status" value="1"/>
</dbReference>
<dbReference type="GO" id="GO:0032259">
    <property type="term" value="P:methylation"/>
    <property type="evidence" value="ECO:0007669"/>
    <property type="project" value="UniProtKB-KW"/>
</dbReference>
<evidence type="ECO:0000259" key="1">
    <source>
        <dbReference type="Pfam" id="PF01728"/>
    </source>
</evidence>
<gene>
    <name evidence="3" type="primary">rlmM</name>
    <name evidence="2" type="ORF">Lfee_2393</name>
    <name evidence="3" type="ORF">NCTC12022_00923</name>
</gene>
<dbReference type="Proteomes" id="UP000251942">
    <property type="component" value="Unassembled WGS sequence"/>
</dbReference>
<dbReference type="EMBL" id="LNYB01000082">
    <property type="protein sequence ID" value="KTC96031.1"/>
    <property type="molecule type" value="Genomic_DNA"/>
</dbReference>
<dbReference type="CDD" id="cd02440">
    <property type="entry name" value="AdoMet_MTases"/>
    <property type="match status" value="1"/>
</dbReference>
<dbReference type="PANTHER" id="PTHR37524:SF2">
    <property type="entry name" value="RIBOSOMAL RNA METHYLTRANSFERASE FTSJ DOMAIN-CONTAINING PROTEIN"/>
    <property type="match status" value="1"/>
</dbReference>
<dbReference type="Proteomes" id="UP000054698">
    <property type="component" value="Unassembled WGS sequence"/>
</dbReference>